<dbReference type="GO" id="GO:0004362">
    <property type="term" value="F:glutathione-disulfide reductase (NADPH) activity"/>
    <property type="evidence" value="ECO:0007669"/>
    <property type="project" value="UniProtKB-ARBA"/>
</dbReference>
<sequence>MVPRRVKTLFLLALMFLIMMLIYSSHVKQTQPRDTRTLQDFYKKTKDALDGKGRAAAQPVVDSASGKAKGRIPVDKDADGDVDEDDAKLAKEMAGRLKAAEQQAKDLANAKSPNKPDPPSNVVGVGSAAGGQKKGPGAADEEATDEVTIELNSILKKSPVVIFSKSYCPFSKKAKGVLLEKYYIDPPPYVVELDEHPNGAKLQARLGELTGRTTVPNVMVTGKSIGGGDDIAELDNRKTLIDKVKSLAGKRVTMKERFVEDAAS</sequence>
<dbReference type="PROSITE" id="PS51354">
    <property type="entry name" value="GLUTAREDOXIN_2"/>
    <property type="match status" value="1"/>
</dbReference>
<feature type="region of interest" description="Disordered" evidence="2">
    <location>
        <begin position="100"/>
        <end position="144"/>
    </location>
</feature>
<comment type="similarity">
    <text evidence="1">Belongs to the glutaredoxin family. Monothiol subfamily.</text>
</comment>
<evidence type="ECO:0000256" key="3">
    <source>
        <dbReference type="SAM" id="SignalP"/>
    </source>
</evidence>
<dbReference type="PANTHER" id="PTHR45694">
    <property type="entry name" value="GLUTAREDOXIN 2"/>
    <property type="match status" value="1"/>
</dbReference>
<dbReference type="GO" id="GO:0005796">
    <property type="term" value="C:Golgi lumen"/>
    <property type="evidence" value="ECO:0007669"/>
    <property type="project" value="TreeGrafter"/>
</dbReference>
<dbReference type="CDD" id="cd03419">
    <property type="entry name" value="GRX_GRXh_1_2_like"/>
    <property type="match status" value="1"/>
</dbReference>
<name>A0A507AQI9_9PEZI</name>
<evidence type="ECO:0000259" key="4">
    <source>
        <dbReference type="Pfam" id="PF00462"/>
    </source>
</evidence>
<gene>
    <name evidence="5" type="ORF">E0L32_009704</name>
</gene>
<dbReference type="GO" id="GO:0034599">
    <property type="term" value="P:cellular response to oxidative stress"/>
    <property type="evidence" value="ECO:0007669"/>
    <property type="project" value="TreeGrafter"/>
</dbReference>
<dbReference type="Proteomes" id="UP000319257">
    <property type="component" value="Unassembled WGS sequence"/>
</dbReference>
<reference evidence="5 6" key="1">
    <citation type="submission" date="2019-06" db="EMBL/GenBank/DDBJ databases">
        <title>Draft genome sequence of the filamentous fungus Phialemoniopsis curvata isolated from diesel fuel.</title>
        <authorList>
            <person name="Varaljay V.A."/>
            <person name="Lyon W.J."/>
            <person name="Crouch A.L."/>
            <person name="Drake C.E."/>
            <person name="Hollomon J.M."/>
            <person name="Nadeau L.J."/>
            <person name="Nunn H.S."/>
            <person name="Stevenson B.S."/>
            <person name="Bojanowski C.L."/>
            <person name="Crookes-Goodson W.J."/>
        </authorList>
    </citation>
    <scope>NUCLEOTIDE SEQUENCE [LARGE SCALE GENOMIC DNA]</scope>
    <source>
        <strain evidence="5 6">D216</strain>
    </source>
</reference>
<dbReference type="Pfam" id="PF00462">
    <property type="entry name" value="Glutaredoxin"/>
    <property type="match status" value="1"/>
</dbReference>
<feature type="chain" id="PRO_5021346809" description="Glutaredoxin domain-containing protein" evidence="3">
    <location>
        <begin position="25"/>
        <end position="264"/>
    </location>
</feature>
<keyword evidence="6" id="KW-1185">Reference proteome</keyword>
<proteinExistence type="inferred from homology"/>
<feature type="signal peptide" evidence="3">
    <location>
        <begin position="1"/>
        <end position="24"/>
    </location>
</feature>
<dbReference type="FunFam" id="3.40.30.10:FF:000093">
    <property type="entry name" value="Glutaredoxin 2"/>
    <property type="match status" value="1"/>
</dbReference>
<dbReference type="EMBL" id="SKBQ01000073">
    <property type="protein sequence ID" value="TPX08764.1"/>
    <property type="molecule type" value="Genomic_DNA"/>
</dbReference>
<feature type="region of interest" description="Disordered" evidence="2">
    <location>
        <begin position="49"/>
        <end position="84"/>
    </location>
</feature>
<dbReference type="FunCoup" id="A0A507AQI9">
    <property type="interactions" value="17"/>
</dbReference>
<dbReference type="PANTHER" id="PTHR45694:SF5">
    <property type="entry name" value="GLUTAREDOXIN 2"/>
    <property type="match status" value="1"/>
</dbReference>
<evidence type="ECO:0000256" key="1">
    <source>
        <dbReference type="ARBA" id="ARBA00009630"/>
    </source>
</evidence>
<evidence type="ECO:0000313" key="5">
    <source>
        <dbReference type="EMBL" id="TPX08764.1"/>
    </source>
</evidence>
<dbReference type="AlphaFoldDB" id="A0A507AQI9"/>
<dbReference type="GO" id="GO:0005801">
    <property type="term" value="C:cis-Golgi network"/>
    <property type="evidence" value="ECO:0007669"/>
    <property type="project" value="UniProtKB-ARBA"/>
</dbReference>
<dbReference type="InterPro" id="IPR036249">
    <property type="entry name" value="Thioredoxin-like_sf"/>
</dbReference>
<dbReference type="InterPro" id="IPR002109">
    <property type="entry name" value="Glutaredoxin"/>
</dbReference>
<dbReference type="RefSeq" id="XP_030990475.1">
    <property type="nucleotide sequence ID" value="XM_031144697.1"/>
</dbReference>
<dbReference type="Gene3D" id="3.40.30.10">
    <property type="entry name" value="Glutaredoxin"/>
    <property type="match status" value="1"/>
</dbReference>
<feature type="domain" description="Glutaredoxin" evidence="4">
    <location>
        <begin position="160"/>
        <end position="225"/>
    </location>
</feature>
<dbReference type="InterPro" id="IPR014025">
    <property type="entry name" value="Glutaredoxin_subgr"/>
</dbReference>
<comment type="caution">
    <text evidence="5">The sequence shown here is derived from an EMBL/GenBank/DDBJ whole genome shotgun (WGS) entry which is preliminary data.</text>
</comment>
<dbReference type="GeneID" id="41977151"/>
<dbReference type="SUPFAM" id="SSF52833">
    <property type="entry name" value="Thioredoxin-like"/>
    <property type="match status" value="1"/>
</dbReference>
<evidence type="ECO:0000256" key="2">
    <source>
        <dbReference type="SAM" id="MobiDB-lite"/>
    </source>
</evidence>
<accession>A0A507AQI9</accession>
<dbReference type="InterPro" id="IPR011899">
    <property type="entry name" value="Glutaredoxin_euk/vir"/>
</dbReference>
<dbReference type="STRING" id="1093900.A0A507AQI9"/>
<protein>
    <recommendedName>
        <fullName evidence="4">Glutaredoxin domain-containing protein</fullName>
    </recommendedName>
</protein>
<dbReference type="OrthoDB" id="423313at2759"/>
<evidence type="ECO:0000313" key="6">
    <source>
        <dbReference type="Proteomes" id="UP000319257"/>
    </source>
</evidence>
<dbReference type="GO" id="GO:0000324">
    <property type="term" value="C:fungal-type vacuole"/>
    <property type="evidence" value="ECO:0007669"/>
    <property type="project" value="TreeGrafter"/>
</dbReference>
<dbReference type="PRINTS" id="PR00160">
    <property type="entry name" value="GLUTAREDOXIN"/>
</dbReference>
<keyword evidence="3" id="KW-0732">Signal</keyword>
<organism evidence="5 6">
    <name type="scientific">Thyridium curvatum</name>
    <dbReference type="NCBI Taxonomy" id="1093900"/>
    <lineage>
        <taxon>Eukaryota</taxon>
        <taxon>Fungi</taxon>
        <taxon>Dikarya</taxon>
        <taxon>Ascomycota</taxon>
        <taxon>Pezizomycotina</taxon>
        <taxon>Sordariomycetes</taxon>
        <taxon>Sordariomycetidae</taxon>
        <taxon>Thyridiales</taxon>
        <taxon>Thyridiaceae</taxon>
        <taxon>Thyridium</taxon>
    </lineage>
</organism>
<dbReference type="NCBIfam" id="TIGR02180">
    <property type="entry name" value="GRX_euk"/>
    <property type="match status" value="1"/>
</dbReference>
<dbReference type="InParanoid" id="A0A507AQI9"/>